<organism evidence="3 4">
    <name type="scientific">Frankliniella occidentalis</name>
    <name type="common">Western flower thrips</name>
    <name type="synonym">Euthrips occidentalis</name>
    <dbReference type="NCBI Taxonomy" id="133901"/>
    <lineage>
        <taxon>Eukaryota</taxon>
        <taxon>Metazoa</taxon>
        <taxon>Ecdysozoa</taxon>
        <taxon>Arthropoda</taxon>
        <taxon>Hexapoda</taxon>
        <taxon>Insecta</taxon>
        <taxon>Pterygota</taxon>
        <taxon>Neoptera</taxon>
        <taxon>Paraneoptera</taxon>
        <taxon>Thysanoptera</taxon>
        <taxon>Terebrantia</taxon>
        <taxon>Thripoidea</taxon>
        <taxon>Thripidae</taxon>
        <taxon>Frankliniella</taxon>
    </lineage>
</organism>
<feature type="chain" id="PRO_5026779020" evidence="2">
    <location>
        <begin position="21"/>
        <end position="237"/>
    </location>
</feature>
<keyword evidence="3" id="KW-1185">Reference proteome</keyword>
<evidence type="ECO:0000313" key="3">
    <source>
        <dbReference type="Proteomes" id="UP000504606"/>
    </source>
</evidence>
<dbReference type="Proteomes" id="UP000504606">
    <property type="component" value="Unplaced"/>
</dbReference>
<evidence type="ECO:0000313" key="4">
    <source>
        <dbReference type="RefSeq" id="XP_026294037.1"/>
    </source>
</evidence>
<feature type="region of interest" description="Disordered" evidence="1">
    <location>
        <begin position="21"/>
        <end position="41"/>
    </location>
</feature>
<evidence type="ECO:0000256" key="1">
    <source>
        <dbReference type="SAM" id="MobiDB-lite"/>
    </source>
</evidence>
<feature type="signal peptide" evidence="2">
    <location>
        <begin position="1"/>
        <end position="20"/>
    </location>
</feature>
<name>A0A6J1TMK3_FRAOC</name>
<accession>A0A6J1TMK3</accession>
<proteinExistence type="predicted"/>
<gene>
    <name evidence="4" type="primary">LOC113218068</name>
</gene>
<protein>
    <submittedName>
        <fullName evidence="4">Uncharacterized protein LOC113218068</fullName>
    </submittedName>
</protein>
<dbReference type="GeneID" id="113218068"/>
<evidence type="ECO:0000256" key="2">
    <source>
        <dbReference type="SAM" id="SignalP"/>
    </source>
</evidence>
<dbReference type="AlphaFoldDB" id="A0A6J1TMK3"/>
<dbReference type="KEGG" id="foc:113218068"/>
<keyword evidence="2" id="KW-0732">Signal</keyword>
<sequence>MNTVFSTVLILLATAAPGIAKRQGRSDSGRSMLTSDEETSIPDQLEAERGMGPGLAPWPAQARLAAEEEFRKLNLFLMSCRSRFVEALRRAGPEAEHVANLAVTAGRDFLERELEIALAEIPSDNGDADPEIVAIKASLDAGQRYPAGDVLEERWKRLVRMSRTQPDESVQLIRQIFQSNSGSLQLVVERVLSGEDPRVSWVRVPKEARTTVSQFASCLRHRLSPRQTSNGVILSRV</sequence>
<dbReference type="RefSeq" id="XP_026294037.1">
    <property type="nucleotide sequence ID" value="XM_026438252.2"/>
</dbReference>
<reference evidence="4" key="1">
    <citation type="submission" date="2025-08" db="UniProtKB">
        <authorList>
            <consortium name="RefSeq"/>
        </authorList>
    </citation>
    <scope>IDENTIFICATION</scope>
    <source>
        <tissue evidence="4">Whole organism</tissue>
    </source>
</reference>
<dbReference type="OrthoDB" id="10543707at2759"/>